<evidence type="ECO:0000256" key="7">
    <source>
        <dbReference type="SAM" id="MobiDB-lite"/>
    </source>
</evidence>
<dbReference type="GO" id="GO:0003700">
    <property type="term" value="F:DNA-binding transcription factor activity"/>
    <property type="evidence" value="ECO:0007669"/>
    <property type="project" value="InterPro"/>
</dbReference>
<keyword evidence="5" id="KW-0804">Transcription</keyword>
<evidence type="ECO:0000313" key="10">
    <source>
        <dbReference type="Proteomes" id="UP001279734"/>
    </source>
</evidence>
<evidence type="ECO:0000256" key="3">
    <source>
        <dbReference type="ARBA" id="ARBA00023015"/>
    </source>
</evidence>
<evidence type="ECO:0000259" key="8">
    <source>
        <dbReference type="PROSITE" id="PS51294"/>
    </source>
</evidence>
<comment type="subcellular location">
    <subcellularLocation>
        <location evidence="1">Nucleus</location>
    </subcellularLocation>
</comment>
<dbReference type="Gene3D" id="1.10.10.60">
    <property type="entry name" value="Homeodomain-like"/>
    <property type="match status" value="1"/>
</dbReference>
<keyword evidence="3" id="KW-0805">Transcription regulation</keyword>
<evidence type="ECO:0000256" key="1">
    <source>
        <dbReference type="ARBA" id="ARBA00004123"/>
    </source>
</evidence>
<dbReference type="NCBIfam" id="TIGR01557">
    <property type="entry name" value="myb_SHAQKYF"/>
    <property type="match status" value="1"/>
</dbReference>
<dbReference type="Pfam" id="PF14379">
    <property type="entry name" value="Myb_CC_LHEQLE"/>
    <property type="match status" value="1"/>
</dbReference>
<feature type="compositionally biased region" description="Basic and acidic residues" evidence="7">
    <location>
        <begin position="463"/>
        <end position="472"/>
    </location>
</feature>
<name>A0AAD3SX13_NEPGR</name>
<evidence type="ECO:0000256" key="6">
    <source>
        <dbReference type="ARBA" id="ARBA00023242"/>
    </source>
</evidence>
<dbReference type="PANTHER" id="PTHR31499">
    <property type="entry name" value="MYB FAMILY TRANSCRIPTION FACTOR PHL11"/>
    <property type="match status" value="1"/>
</dbReference>
<dbReference type="AlphaFoldDB" id="A0AAD3SX13"/>
<keyword evidence="4" id="KW-0175">Coiled coil</keyword>
<dbReference type="InterPro" id="IPR006447">
    <property type="entry name" value="Myb_dom_plants"/>
</dbReference>
<reference evidence="9" key="1">
    <citation type="submission" date="2023-05" db="EMBL/GenBank/DDBJ databases">
        <title>Nepenthes gracilis genome sequencing.</title>
        <authorList>
            <person name="Fukushima K."/>
        </authorList>
    </citation>
    <scope>NUCLEOTIDE SEQUENCE</scope>
    <source>
        <strain evidence="9">SING2019-196</strain>
    </source>
</reference>
<keyword evidence="6" id="KW-0539">Nucleus</keyword>
<feature type="domain" description="HTH myb-type" evidence="8">
    <location>
        <begin position="258"/>
        <end position="318"/>
    </location>
</feature>
<evidence type="ECO:0000313" key="9">
    <source>
        <dbReference type="EMBL" id="GMH17541.1"/>
    </source>
</evidence>
<dbReference type="EMBL" id="BSYO01000018">
    <property type="protein sequence ID" value="GMH17541.1"/>
    <property type="molecule type" value="Genomic_DNA"/>
</dbReference>
<comment type="similarity">
    <text evidence="2">Belongs to the MYB-CC family.</text>
</comment>
<dbReference type="InterPro" id="IPR009057">
    <property type="entry name" value="Homeodomain-like_sf"/>
</dbReference>
<gene>
    <name evidence="9" type="ORF">Nepgr_019382</name>
</gene>
<dbReference type="PANTHER" id="PTHR31499:SF80">
    <property type="entry name" value="HTH MYB-TYPE DOMAIN-CONTAINING PROTEIN"/>
    <property type="match status" value="1"/>
</dbReference>
<feature type="region of interest" description="Disordered" evidence="7">
    <location>
        <begin position="233"/>
        <end position="256"/>
    </location>
</feature>
<dbReference type="Pfam" id="PF00249">
    <property type="entry name" value="Myb_DNA-binding"/>
    <property type="match status" value="1"/>
</dbReference>
<dbReference type="InterPro" id="IPR001005">
    <property type="entry name" value="SANT/Myb"/>
</dbReference>
<feature type="region of interest" description="Disordered" evidence="7">
    <location>
        <begin position="322"/>
        <end position="343"/>
    </location>
</feature>
<dbReference type="PROSITE" id="PS51294">
    <property type="entry name" value="HTH_MYB"/>
    <property type="match status" value="1"/>
</dbReference>
<dbReference type="GO" id="GO:0005634">
    <property type="term" value="C:nucleus"/>
    <property type="evidence" value="ECO:0007669"/>
    <property type="project" value="UniProtKB-SubCell"/>
</dbReference>
<dbReference type="InterPro" id="IPR025756">
    <property type="entry name" value="Myb_CC_LHEQLE"/>
</dbReference>
<dbReference type="InterPro" id="IPR046955">
    <property type="entry name" value="PHR1-like"/>
</dbReference>
<feature type="compositionally biased region" description="Polar residues" evidence="7">
    <location>
        <begin position="409"/>
        <end position="425"/>
    </location>
</feature>
<feature type="region of interest" description="Disordered" evidence="7">
    <location>
        <begin position="394"/>
        <end position="472"/>
    </location>
</feature>
<evidence type="ECO:0000256" key="2">
    <source>
        <dbReference type="ARBA" id="ARBA00006783"/>
    </source>
</evidence>
<organism evidence="9 10">
    <name type="scientific">Nepenthes gracilis</name>
    <name type="common">Slender pitcher plant</name>
    <dbReference type="NCBI Taxonomy" id="150966"/>
    <lineage>
        <taxon>Eukaryota</taxon>
        <taxon>Viridiplantae</taxon>
        <taxon>Streptophyta</taxon>
        <taxon>Embryophyta</taxon>
        <taxon>Tracheophyta</taxon>
        <taxon>Spermatophyta</taxon>
        <taxon>Magnoliopsida</taxon>
        <taxon>eudicotyledons</taxon>
        <taxon>Gunneridae</taxon>
        <taxon>Pentapetalae</taxon>
        <taxon>Caryophyllales</taxon>
        <taxon>Nepenthaceae</taxon>
        <taxon>Nepenthes</taxon>
    </lineage>
</organism>
<dbReference type="SUPFAM" id="SSF46689">
    <property type="entry name" value="Homeodomain-like"/>
    <property type="match status" value="1"/>
</dbReference>
<dbReference type="GO" id="GO:0003677">
    <property type="term" value="F:DNA binding"/>
    <property type="evidence" value="ECO:0007669"/>
    <property type="project" value="InterPro"/>
</dbReference>
<proteinExistence type="inferred from homology"/>
<sequence length="472" mass="52184">MGPPSKISAALSDSKKGITAYFTAVSTNDCSSVEGGHSSLSSQSTWSCPLSPQLRRPNLSNLLDEFPTHPLRFCAKSGPQSTAISYSHVHPKSASSCSSTFCTTLHLSSSSSTEVQRQLGNFPFLPHPSVQQSESIGQSAKFELLLDEDSTNPYEQEHSRDIVKDFLNYPGCLSDDISNEMSCPNDSLALTEQLELQFLSDELHSAITDTGENPRIDEICEPPQDSYRPCEMSTRNHHHPMSPAADAPTSKHLPGTAAAHKPRMRWTPELHERFVEAVKKLDGAEKATPKGVLKLMNAEGLTIYHVKSHLQKYRFAKYIPEKKEEKKTSSSEDKITSVKSKETCTGNKGSILEALRMQMDVQKKLHEQLEVQRSLQLRIEEHARYLQKILEEQQNAGSSLNSPKPSSSITNSETHPSSSSLTMDSPTEFEGSKTDPSLSLRPHLKHGAEESSDSELQLCPKRPCLEAKPEST</sequence>
<protein>
    <recommendedName>
        <fullName evidence="8">HTH myb-type domain-containing protein</fullName>
    </recommendedName>
</protein>
<dbReference type="FunFam" id="1.10.10.60:FF:000002">
    <property type="entry name" value="Myb family transcription factor"/>
    <property type="match status" value="1"/>
</dbReference>
<comment type="caution">
    <text evidence="9">The sequence shown here is derived from an EMBL/GenBank/DDBJ whole genome shotgun (WGS) entry which is preliminary data.</text>
</comment>
<evidence type="ECO:0000256" key="4">
    <source>
        <dbReference type="ARBA" id="ARBA00023054"/>
    </source>
</evidence>
<keyword evidence="10" id="KW-1185">Reference proteome</keyword>
<accession>A0AAD3SX13</accession>
<dbReference type="Proteomes" id="UP001279734">
    <property type="component" value="Unassembled WGS sequence"/>
</dbReference>
<dbReference type="InterPro" id="IPR017930">
    <property type="entry name" value="Myb_dom"/>
</dbReference>
<evidence type="ECO:0000256" key="5">
    <source>
        <dbReference type="ARBA" id="ARBA00023163"/>
    </source>
</evidence>
<feature type="compositionally biased region" description="Basic and acidic residues" evidence="7">
    <location>
        <begin position="322"/>
        <end position="342"/>
    </location>
</feature>
<feature type="compositionally biased region" description="Low complexity" evidence="7">
    <location>
        <begin position="398"/>
        <end position="408"/>
    </location>
</feature>